<keyword evidence="3" id="KW-1185">Reference proteome</keyword>
<dbReference type="Proteomes" id="UP000076408">
    <property type="component" value="Unassembled WGS sequence"/>
</dbReference>
<dbReference type="EnsemblMetazoa" id="ASTEI07668-RA">
    <property type="protein sequence ID" value="ASTEI07668-PA"/>
    <property type="gene ID" value="ASTEI07668"/>
</dbReference>
<accession>A0A182YGT2</accession>
<proteinExistence type="predicted"/>
<dbReference type="VEuPathDB" id="VectorBase:ASTE006480"/>
<reference evidence="3" key="1">
    <citation type="journal article" date="2014" name="Genome Biol.">
        <title>Genome analysis of a major urban malaria vector mosquito, Anopheles stephensi.</title>
        <authorList>
            <person name="Jiang X."/>
            <person name="Peery A."/>
            <person name="Hall A.B."/>
            <person name="Sharma A."/>
            <person name="Chen X.G."/>
            <person name="Waterhouse R.M."/>
            <person name="Komissarov A."/>
            <person name="Riehle M.M."/>
            <person name="Shouche Y."/>
            <person name="Sharakhova M.V."/>
            <person name="Lawson D."/>
            <person name="Pakpour N."/>
            <person name="Arensburger P."/>
            <person name="Davidson V.L."/>
            <person name="Eiglmeier K."/>
            <person name="Emrich S."/>
            <person name="George P."/>
            <person name="Kennedy R.C."/>
            <person name="Mane S.P."/>
            <person name="Maslen G."/>
            <person name="Oringanje C."/>
            <person name="Qi Y."/>
            <person name="Settlage R."/>
            <person name="Tojo M."/>
            <person name="Tubio J.M."/>
            <person name="Unger M.F."/>
            <person name="Wang B."/>
            <person name="Vernick K.D."/>
            <person name="Ribeiro J.M."/>
            <person name="James A.A."/>
            <person name="Michel K."/>
            <person name="Riehle M.A."/>
            <person name="Luckhart S."/>
            <person name="Sharakhov I.V."/>
            <person name="Tu Z."/>
        </authorList>
    </citation>
    <scope>NUCLEOTIDE SEQUENCE [LARGE SCALE GENOMIC DNA]</scope>
    <source>
        <strain evidence="3">Indian</strain>
    </source>
</reference>
<dbReference type="VEuPathDB" id="VectorBase:ASTEI20_035328"/>
<dbReference type="VEuPathDB" id="VectorBase:ASTEI07668"/>
<protein>
    <submittedName>
        <fullName evidence="2">Uncharacterized protein</fullName>
    </submittedName>
</protein>
<dbReference type="AlphaFoldDB" id="A0A182YGT2"/>
<dbReference type="STRING" id="30069.A0A182YGT2"/>
<name>A0A182YGT2_ANOST</name>
<feature type="region of interest" description="Disordered" evidence="1">
    <location>
        <begin position="91"/>
        <end position="112"/>
    </location>
</feature>
<evidence type="ECO:0000313" key="3">
    <source>
        <dbReference type="Proteomes" id="UP000076408"/>
    </source>
</evidence>
<organism evidence="2 3">
    <name type="scientific">Anopheles stephensi</name>
    <name type="common">Indo-Pakistan malaria mosquito</name>
    <dbReference type="NCBI Taxonomy" id="30069"/>
    <lineage>
        <taxon>Eukaryota</taxon>
        <taxon>Metazoa</taxon>
        <taxon>Ecdysozoa</taxon>
        <taxon>Arthropoda</taxon>
        <taxon>Hexapoda</taxon>
        <taxon>Insecta</taxon>
        <taxon>Pterygota</taxon>
        <taxon>Neoptera</taxon>
        <taxon>Endopterygota</taxon>
        <taxon>Diptera</taxon>
        <taxon>Nematocera</taxon>
        <taxon>Culicoidea</taxon>
        <taxon>Culicidae</taxon>
        <taxon>Anophelinae</taxon>
        <taxon>Anopheles</taxon>
    </lineage>
</organism>
<evidence type="ECO:0000256" key="1">
    <source>
        <dbReference type="SAM" id="MobiDB-lite"/>
    </source>
</evidence>
<reference evidence="2" key="2">
    <citation type="submission" date="2020-05" db="UniProtKB">
        <authorList>
            <consortium name="EnsemblMetazoa"/>
        </authorList>
    </citation>
    <scope>IDENTIFICATION</scope>
    <source>
        <strain evidence="2">Indian</strain>
    </source>
</reference>
<sequence>MDNFQENRENSLLDLSFENIAPALATDGTLGNTLGTVENREDLLFTSIAEPEAKSKDGDVFDECMPMVNSTFGTEKLTDHNEPFSVVEQVPSAASQNVSNEFSNPEPNEEIESDYMNPYADIRSQKEEKPSILDESAAAPFSDAPVELEPEPEKVVAPQGNAAQTLDKVVAKSEPEEPKECIKIEQMFKDYGLENTANISIVECTGSSGCLRGVGHAQYK</sequence>
<evidence type="ECO:0000313" key="2">
    <source>
        <dbReference type="EnsemblMetazoa" id="ASTEI07668-PA"/>
    </source>
</evidence>